<sequence>MHPVVFICLEVAVIAYLALQFLLHGTQSKREPCLLETKVPFLDSAIGILRHRVNYLVNLRNTYGVSIHTLRMPFQRLYVVHAPELIQFIQSKANATTFVPNLLDFGMLFSGLNVDSQRCLRRAFGLQGNAFTMSVHKYLLSGPSLKAATRAAVDRLSASVPNNFQHNRQEGLLELVRRELTLALTGAVYGPENPYDDPEIEAGWRDFVPGISHLLYSPFPSLTAHKALRGRSRVIDAFRKYFETGGHLQAFPMVPEMYEMNKSHGLTSDEAAKMEMATSLAMLSSGAVTSFWLMFHILSDATALQNIRKELLSIIKDEPESAETTLRTKMLNLNSIKERCPTLVAMMNETLRYHSTVINIKQVQHDTTLADEYLLKKNAIVMIPGQSIHHNTDIWGPGAKTFDHHRFLSTESKKNLSSTSAFRPFGAGVTMCPGRHFSTNVILSLVAMIVLQYDVMPQAGEWVAPTKRNADLWNAMPKPDWDVGVWLAKINEEKEVQWKFLWGDDAAIM</sequence>
<dbReference type="AlphaFoldDB" id="A0A6A5KCX5"/>
<keyword evidence="6" id="KW-0560">Oxidoreductase</keyword>
<dbReference type="GO" id="GO:0020037">
    <property type="term" value="F:heme binding"/>
    <property type="evidence" value="ECO:0007669"/>
    <property type="project" value="InterPro"/>
</dbReference>
<reference evidence="8" key="1">
    <citation type="submission" date="2020-01" db="EMBL/GenBank/DDBJ databases">
        <authorList>
            <consortium name="DOE Joint Genome Institute"/>
            <person name="Haridas S."/>
            <person name="Albert R."/>
            <person name="Binder M."/>
            <person name="Bloem J."/>
            <person name="Labutti K."/>
            <person name="Salamov A."/>
            <person name="Andreopoulos B."/>
            <person name="Baker S.E."/>
            <person name="Barry K."/>
            <person name="Bills G."/>
            <person name="Bluhm B.H."/>
            <person name="Cannon C."/>
            <person name="Castanera R."/>
            <person name="Culley D.E."/>
            <person name="Daum C."/>
            <person name="Ezra D."/>
            <person name="Gonzalez J.B."/>
            <person name="Henrissat B."/>
            <person name="Kuo A."/>
            <person name="Liang C."/>
            <person name="Lipzen A."/>
            <person name="Lutzoni F."/>
            <person name="Magnuson J."/>
            <person name="Mondo S."/>
            <person name="Nolan M."/>
            <person name="Ohm R."/>
            <person name="Pangilinan J."/>
            <person name="Park H.-J."/>
            <person name="Ramirez L."/>
            <person name="Alfaro M."/>
            <person name="Sun H."/>
            <person name="Tritt A."/>
            <person name="Yoshinaga Y."/>
            <person name="Zwiers L.-H."/>
            <person name="Turgeon B.G."/>
            <person name="Goodwin S.B."/>
            <person name="Spatafora J.W."/>
            <person name="Crous P.W."/>
            <person name="Grigoriev I.V."/>
        </authorList>
    </citation>
    <scope>NUCLEOTIDE SEQUENCE</scope>
    <source>
        <strain evidence="8">P77</strain>
    </source>
</reference>
<evidence type="ECO:0000256" key="3">
    <source>
        <dbReference type="ARBA" id="ARBA00022723"/>
    </source>
</evidence>
<dbReference type="OrthoDB" id="3366823at2759"/>
<dbReference type="PANTHER" id="PTHR47582">
    <property type="entry name" value="P450, PUTATIVE (EUROFUNG)-RELATED"/>
    <property type="match status" value="1"/>
</dbReference>
<keyword evidence="3 5" id="KW-0479">Metal-binding</keyword>
<keyword evidence="9" id="KW-1185">Reference proteome</keyword>
<keyword evidence="5 6" id="KW-0349">Heme</keyword>
<dbReference type="EMBL" id="ML975330">
    <property type="protein sequence ID" value="KAF1832832.1"/>
    <property type="molecule type" value="Genomic_DNA"/>
</dbReference>
<dbReference type="InterPro" id="IPR036396">
    <property type="entry name" value="Cyt_P450_sf"/>
</dbReference>
<proteinExistence type="inferred from homology"/>
<gene>
    <name evidence="8" type="ORF">BDW02DRAFT_624826</name>
</gene>
<comment type="cofactor">
    <cofactor evidence="1 5">
        <name>heme</name>
        <dbReference type="ChEBI" id="CHEBI:30413"/>
    </cofactor>
</comment>
<feature type="binding site" description="axial binding residue" evidence="5">
    <location>
        <position position="432"/>
    </location>
    <ligand>
        <name>heme</name>
        <dbReference type="ChEBI" id="CHEBI:30413"/>
    </ligand>
    <ligandPart>
        <name>Fe</name>
        <dbReference type="ChEBI" id="CHEBI:18248"/>
    </ligandPart>
</feature>
<dbReference type="InterPro" id="IPR001128">
    <property type="entry name" value="Cyt_P450"/>
</dbReference>
<evidence type="ECO:0000256" key="6">
    <source>
        <dbReference type="RuleBase" id="RU000461"/>
    </source>
</evidence>
<dbReference type="Gene3D" id="1.10.630.10">
    <property type="entry name" value="Cytochrome P450"/>
    <property type="match status" value="1"/>
</dbReference>
<evidence type="ECO:0000313" key="9">
    <source>
        <dbReference type="Proteomes" id="UP000800040"/>
    </source>
</evidence>
<evidence type="ECO:0000256" key="7">
    <source>
        <dbReference type="SAM" id="SignalP"/>
    </source>
</evidence>
<evidence type="ECO:0000256" key="4">
    <source>
        <dbReference type="ARBA" id="ARBA00023004"/>
    </source>
</evidence>
<comment type="similarity">
    <text evidence="2 6">Belongs to the cytochrome P450 family.</text>
</comment>
<keyword evidence="7" id="KW-0732">Signal</keyword>
<dbReference type="InterPro" id="IPR017972">
    <property type="entry name" value="Cyt_P450_CS"/>
</dbReference>
<feature type="signal peptide" evidence="7">
    <location>
        <begin position="1"/>
        <end position="28"/>
    </location>
</feature>
<dbReference type="PROSITE" id="PS00086">
    <property type="entry name" value="CYTOCHROME_P450"/>
    <property type="match status" value="1"/>
</dbReference>
<dbReference type="Pfam" id="PF00067">
    <property type="entry name" value="p450"/>
    <property type="match status" value="1"/>
</dbReference>
<dbReference type="InterPro" id="IPR002403">
    <property type="entry name" value="Cyt_P450_E_grp-IV"/>
</dbReference>
<feature type="chain" id="PRO_5025440469" evidence="7">
    <location>
        <begin position="29"/>
        <end position="509"/>
    </location>
</feature>
<keyword evidence="6" id="KW-0503">Monooxygenase</keyword>
<dbReference type="Proteomes" id="UP000800040">
    <property type="component" value="Unassembled WGS sequence"/>
</dbReference>
<dbReference type="PANTHER" id="PTHR47582:SF1">
    <property type="entry name" value="P450, PUTATIVE (EUROFUNG)-RELATED"/>
    <property type="match status" value="1"/>
</dbReference>
<name>A0A6A5KCX5_9PLEO</name>
<dbReference type="SUPFAM" id="SSF48264">
    <property type="entry name" value="Cytochrome P450"/>
    <property type="match status" value="1"/>
</dbReference>
<accession>A0A6A5KCX5</accession>
<protein>
    <submittedName>
        <fullName evidence="8">Cytochrome P450</fullName>
    </submittedName>
</protein>
<dbReference type="GO" id="GO:0005506">
    <property type="term" value="F:iron ion binding"/>
    <property type="evidence" value="ECO:0007669"/>
    <property type="project" value="InterPro"/>
</dbReference>
<dbReference type="GO" id="GO:0004497">
    <property type="term" value="F:monooxygenase activity"/>
    <property type="evidence" value="ECO:0007669"/>
    <property type="project" value="UniProtKB-KW"/>
</dbReference>
<dbReference type="InterPro" id="IPR053007">
    <property type="entry name" value="CYP450_monoxygenase_sec-met"/>
</dbReference>
<keyword evidence="4 5" id="KW-0408">Iron</keyword>
<evidence type="ECO:0000256" key="5">
    <source>
        <dbReference type="PIRSR" id="PIRSR602403-1"/>
    </source>
</evidence>
<dbReference type="GO" id="GO:0016705">
    <property type="term" value="F:oxidoreductase activity, acting on paired donors, with incorporation or reduction of molecular oxygen"/>
    <property type="evidence" value="ECO:0007669"/>
    <property type="project" value="InterPro"/>
</dbReference>
<evidence type="ECO:0000256" key="1">
    <source>
        <dbReference type="ARBA" id="ARBA00001971"/>
    </source>
</evidence>
<organism evidence="8 9">
    <name type="scientific">Decorospora gaudefroyi</name>
    <dbReference type="NCBI Taxonomy" id="184978"/>
    <lineage>
        <taxon>Eukaryota</taxon>
        <taxon>Fungi</taxon>
        <taxon>Dikarya</taxon>
        <taxon>Ascomycota</taxon>
        <taxon>Pezizomycotina</taxon>
        <taxon>Dothideomycetes</taxon>
        <taxon>Pleosporomycetidae</taxon>
        <taxon>Pleosporales</taxon>
        <taxon>Pleosporineae</taxon>
        <taxon>Pleosporaceae</taxon>
        <taxon>Decorospora</taxon>
    </lineage>
</organism>
<dbReference type="PRINTS" id="PR00465">
    <property type="entry name" value="EP450IV"/>
</dbReference>
<evidence type="ECO:0000313" key="8">
    <source>
        <dbReference type="EMBL" id="KAF1832832.1"/>
    </source>
</evidence>
<dbReference type="CDD" id="cd11040">
    <property type="entry name" value="CYP7_CYP8-like"/>
    <property type="match status" value="1"/>
</dbReference>
<evidence type="ECO:0000256" key="2">
    <source>
        <dbReference type="ARBA" id="ARBA00010617"/>
    </source>
</evidence>